<keyword evidence="10" id="KW-1185">Reference proteome</keyword>
<dbReference type="InterPro" id="IPR016690">
    <property type="entry name" value="TSEN34"/>
</dbReference>
<evidence type="ECO:0000256" key="4">
    <source>
        <dbReference type="ARBA" id="ARBA00023239"/>
    </source>
</evidence>
<feature type="non-terminal residue" evidence="9">
    <location>
        <position position="231"/>
    </location>
</feature>
<keyword evidence="4" id="KW-0456">Lyase</keyword>
<dbReference type="InterPro" id="IPR059049">
    <property type="entry name" value="TSEN34_N"/>
</dbReference>
<dbReference type="Pfam" id="PF01974">
    <property type="entry name" value="tRNA_int_endo"/>
    <property type="match status" value="1"/>
</dbReference>
<name>A0A1E4SAW8_9ASCO</name>
<evidence type="ECO:0000256" key="3">
    <source>
        <dbReference type="ARBA" id="ARBA00022694"/>
    </source>
</evidence>
<keyword evidence="9" id="KW-0540">Nuclease</keyword>
<keyword evidence="3" id="KW-0819">tRNA processing</keyword>
<evidence type="ECO:0000259" key="8">
    <source>
        <dbReference type="Pfam" id="PF26577"/>
    </source>
</evidence>
<dbReference type="GO" id="GO:0000214">
    <property type="term" value="C:tRNA-intron endonuclease complex"/>
    <property type="evidence" value="ECO:0007669"/>
    <property type="project" value="EnsemblFungi"/>
</dbReference>
<dbReference type="PIRSF" id="PIRSF017250">
    <property type="entry name" value="tRNA_splic_SEN34"/>
    <property type="match status" value="1"/>
</dbReference>
<accession>A0A1E4SAW8</accession>
<dbReference type="PANTHER" id="PTHR13070:SF0">
    <property type="entry name" value="TRNA-SPLICING ENDONUCLEASE SUBUNIT SEN34"/>
    <property type="match status" value="1"/>
</dbReference>
<evidence type="ECO:0000256" key="5">
    <source>
        <dbReference type="ARBA" id="ARBA00034031"/>
    </source>
</evidence>
<evidence type="ECO:0000256" key="1">
    <source>
        <dbReference type="ARBA" id="ARBA00008078"/>
    </source>
</evidence>
<keyword evidence="9" id="KW-0378">Hydrolase</keyword>
<protein>
    <recommendedName>
        <fullName evidence="2">tRNA-intron lyase</fullName>
        <ecNumber evidence="2">4.6.1.16</ecNumber>
    </recommendedName>
</protein>
<feature type="active site" evidence="6">
    <location>
        <position position="169"/>
    </location>
</feature>
<dbReference type="GeneID" id="30982759"/>
<dbReference type="SUPFAM" id="SSF53032">
    <property type="entry name" value="tRNA-intron endonuclease catalytic domain-like"/>
    <property type="match status" value="1"/>
</dbReference>
<comment type="similarity">
    <text evidence="1">Belongs to the tRNA-intron endonuclease family.</text>
</comment>
<evidence type="ECO:0000256" key="6">
    <source>
        <dbReference type="PIRSR" id="PIRSR017250-50"/>
    </source>
</evidence>
<feature type="domain" description="TSEN34 N-terminal" evidence="8">
    <location>
        <begin position="7"/>
        <end position="72"/>
    </location>
</feature>
<gene>
    <name evidence="9" type="ORF">CANTADRAFT_35195</name>
</gene>
<dbReference type="InterPro" id="IPR011856">
    <property type="entry name" value="tRNA_endonuc-like_dom_sf"/>
</dbReference>
<evidence type="ECO:0000256" key="2">
    <source>
        <dbReference type="ARBA" id="ARBA00012573"/>
    </source>
</evidence>
<dbReference type="GO" id="GO:0000379">
    <property type="term" value="P:tRNA-type intron splice site recognition and cleavage"/>
    <property type="evidence" value="ECO:0007669"/>
    <property type="project" value="EnsemblFungi"/>
</dbReference>
<dbReference type="GO" id="GO:0000213">
    <property type="term" value="F:tRNA-intron lyase activity"/>
    <property type="evidence" value="ECO:0007669"/>
    <property type="project" value="UniProtKB-EC"/>
</dbReference>
<feature type="domain" description="tRNA intron endonuclease catalytic" evidence="7">
    <location>
        <begin position="131"/>
        <end position="200"/>
    </location>
</feature>
<dbReference type="GO" id="GO:0003676">
    <property type="term" value="F:nucleic acid binding"/>
    <property type="evidence" value="ECO:0007669"/>
    <property type="project" value="InterPro"/>
</dbReference>
<reference evidence="10" key="1">
    <citation type="submission" date="2016-05" db="EMBL/GenBank/DDBJ databases">
        <title>Comparative genomics of biotechnologically important yeasts.</title>
        <authorList>
            <consortium name="DOE Joint Genome Institute"/>
            <person name="Riley R."/>
            <person name="Haridas S."/>
            <person name="Wolfe K.H."/>
            <person name="Lopes M.R."/>
            <person name="Hittinger C.T."/>
            <person name="Goker M."/>
            <person name="Salamov A."/>
            <person name="Wisecaver J."/>
            <person name="Long T.M."/>
            <person name="Aerts A.L."/>
            <person name="Barry K."/>
            <person name="Choi C."/>
            <person name="Clum A."/>
            <person name="Coughlan A.Y."/>
            <person name="Deshpande S."/>
            <person name="Douglass A.P."/>
            <person name="Hanson S.J."/>
            <person name="Klenk H.-P."/>
            <person name="Labutti K."/>
            <person name="Lapidus A."/>
            <person name="Lindquist E."/>
            <person name="Lipzen A."/>
            <person name="Meier-Kolthoff J.P."/>
            <person name="Ohm R.A."/>
            <person name="Otillar R.P."/>
            <person name="Pangilinan J."/>
            <person name="Peng Y."/>
            <person name="Rokas A."/>
            <person name="Rosa C.A."/>
            <person name="Scheuner C."/>
            <person name="Sibirny A.A."/>
            <person name="Slot J.C."/>
            <person name="Stielow J.B."/>
            <person name="Sun H."/>
            <person name="Kurtzman C.P."/>
            <person name="Blackwell M."/>
            <person name="Grigoriev I.V."/>
            <person name="Jeffries T.W."/>
        </authorList>
    </citation>
    <scope>NUCLEOTIDE SEQUENCE [LARGE SCALE GENOMIC DNA]</scope>
    <source>
        <strain evidence="10">NRRL Y-17324</strain>
    </source>
</reference>
<comment type="catalytic activity">
    <reaction evidence="5">
        <text>pretRNA = a 3'-half-tRNA molecule with a 5'-OH end + a 5'-half-tRNA molecule with a 2',3'-cyclic phosphate end + an intron with a 2',3'-cyclic phosphate and a 5'-hydroxyl terminus.</text>
        <dbReference type="EC" id="4.6.1.16"/>
    </reaction>
</comment>
<dbReference type="STRING" id="984487.A0A1E4SAW8"/>
<dbReference type="RefSeq" id="XP_020061737.1">
    <property type="nucleotide sequence ID" value="XM_020208622.2"/>
</dbReference>
<feature type="non-terminal residue" evidence="9">
    <location>
        <position position="1"/>
    </location>
</feature>
<feature type="active site" evidence="6">
    <location>
        <position position="161"/>
    </location>
</feature>
<dbReference type="EMBL" id="KV453918">
    <property type="protein sequence ID" value="ODV76615.1"/>
    <property type="molecule type" value="Genomic_DNA"/>
</dbReference>
<dbReference type="Gene3D" id="3.40.1350.10">
    <property type="match status" value="1"/>
</dbReference>
<evidence type="ECO:0000313" key="10">
    <source>
        <dbReference type="Proteomes" id="UP000094285"/>
    </source>
</evidence>
<feature type="active site" evidence="6">
    <location>
        <position position="196"/>
    </location>
</feature>
<keyword evidence="9" id="KW-0255">Endonuclease</keyword>
<dbReference type="CDD" id="cd22363">
    <property type="entry name" value="tRNA-intron_lyase_C"/>
    <property type="match status" value="1"/>
</dbReference>
<dbReference type="InterPro" id="IPR036167">
    <property type="entry name" value="tRNA_intron_Endo_cat-like_sf"/>
</dbReference>
<evidence type="ECO:0000313" key="9">
    <source>
        <dbReference type="EMBL" id="ODV76615.1"/>
    </source>
</evidence>
<dbReference type="Proteomes" id="UP000094285">
    <property type="component" value="Unassembled WGS sequence"/>
</dbReference>
<dbReference type="Pfam" id="PF26577">
    <property type="entry name" value="TSEN34_N"/>
    <property type="match status" value="1"/>
</dbReference>
<dbReference type="EC" id="4.6.1.16" evidence="2"/>
<proteinExistence type="inferred from homology"/>
<organism evidence="9 10">
    <name type="scientific">Suhomyces tanzawaensis NRRL Y-17324</name>
    <dbReference type="NCBI Taxonomy" id="984487"/>
    <lineage>
        <taxon>Eukaryota</taxon>
        <taxon>Fungi</taxon>
        <taxon>Dikarya</taxon>
        <taxon>Ascomycota</taxon>
        <taxon>Saccharomycotina</taxon>
        <taxon>Pichiomycetes</taxon>
        <taxon>Debaryomycetaceae</taxon>
        <taxon>Suhomyces</taxon>
    </lineage>
</organism>
<dbReference type="PANTHER" id="PTHR13070">
    <property type="entry name" value="TRNA-SPLICING ENDONUCLEASE SUBUNIT SEN34-RELATED"/>
    <property type="match status" value="1"/>
</dbReference>
<dbReference type="InterPro" id="IPR006677">
    <property type="entry name" value="tRNA_intron_Endonuc_cat-like"/>
</dbReference>
<dbReference type="AlphaFoldDB" id="A0A1E4SAW8"/>
<evidence type="ECO:0000259" key="7">
    <source>
        <dbReference type="Pfam" id="PF01974"/>
    </source>
</evidence>
<dbReference type="OrthoDB" id="48041at2759"/>
<sequence>PVLLPLINSSHPEVLVFNVNDIRTLREHGVLGVLIGTLAQYPQQNFYLSVPLRLQIWEVLWLLDRGLARLVDYVKYRQFLKDTLSQDALSQDALSPQNTPSHDTLSSTNSLSPFEVSSHDYLNRLPVTPAFVSNYLSFKFLKEMGYFISPGLKFGGDLVIYPGDPLKFHSYSIVKFGHINVNDLVVGGRLATGVKKNYVIMDDMEQPEATESEIFSEPKKLAFSVEWAGFG</sequence>